<dbReference type="Proteomes" id="UP000247810">
    <property type="component" value="Unassembled WGS sequence"/>
</dbReference>
<dbReference type="STRING" id="1448320.A0A319DD37"/>
<feature type="domain" description="Arginyl tRNA synthetase N-terminal" evidence="12">
    <location>
        <begin position="36"/>
        <end position="116"/>
    </location>
</feature>
<evidence type="ECO:0000256" key="4">
    <source>
        <dbReference type="ARBA" id="ARBA00022741"/>
    </source>
</evidence>
<reference evidence="13 14" key="1">
    <citation type="submission" date="2018-02" db="EMBL/GenBank/DDBJ databases">
        <title>The genomes of Aspergillus section Nigri reveals drivers in fungal speciation.</title>
        <authorList>
            <consortium name="DOE Joint Genome Institute"/>
            <person name="Vesth T.C."/>
            <person name="Nybo J."/>
            <person name="Theobald S."/>
            <person name="Brandl J."/>
            <person name="Frisvad J.C."/>
            <person name="Nielsen K.F."/>
            <person name="Lyhne E.K."/>
            <person name="Kogle M.E."/>
            <person name="Kuo A."/>
            <person name="Riley R."/>
            <person name="Clum A."/>
            <person name="Nolan M."/>
            <person name="Lipzen A."/>
            <person name="Salamov A."/>
            <person name="Henrissat B."/>
            <person name="Wiebenga A."/>
            <person name="De vries R.P."/>
            <person name="Grigoriev I.V."/>
            <person name="Mortensen U.H."/>
            <person name="Andersen M.R."/>
            <person name="Baker S.E."/>
        </authorList>
    </citation>
    <scope>NUCLEOTIDE SEQUENCE [LARGE SCALE GENOMIC DNA]</scope>
    <source>
        <strain evidence="13 14">CBS 707.79</strain>
    </source>
</reference>
<dbReference type="GO" id="GO:0006420">
    <property type="term" value="P:arginyl-tRNA aminoacylation"/>
    <property type="evidence" value="ECO:0007669"/>
    <property type="project" value="InterPro"/>
</dbReference>
<dbReference type="CDD" id="cd00671">
    <property type="entry name" value="ArgRS_core"/>
    <property type="match status" value="1"/>
</dbReference>
<dbReference type="SUPFAM" id="SSF52374">
    <property type="entry name" value="Nucleotidylyl transferase"/>
    <property type="match status" value="1"/>
</dbReference>
<dbReference type="PROSITE" id="PS00178">
    <property type="entry name" value="AA_TRNA_LIGASE_I"/>
    <property type="match status" value="1"/>
</dbReference>
<evidence type="ECO:0000313" key="14">
    <source>
        <dbReference type="Proteomes" id="UP000247810"/>
    </source>
</evidence>
<dbReference type="InterPro" id="IPR001278">
    <property type="entry name" value="Arg-tRNA-ligase"/>
</dbReference>
<dbReference type="SMART" id="SM01016">
    <property type="entry name" value="Arg_tRNA_synt_N"/>
    <property type="match status" value="1"/>
</dbReference>
<evidence type="ECO:0000256" key="3">
    <source>
        <dbReference type="ARBA" id="ARBA00022598"/>
    </source>
</evidence>
<dbReference type="InterPro" id="IPR035684">
    <property type="entry name" value="ArgRS_core"/>
</dbReference>
<dbReference type="FunFam" id="1.10.730.10:FF:000006">
    <property type="entry name" value="Arginyl-tRNA synthetase 2, mitochondrial"/>
    <property type="match status" value="1"/>
</dbReference>
<dbReference type="SUPFAM" id="SSF55190">
    <property type="entry name" value="Arginyl-tRNA synthetase (ArgRS), N-terminal 'additional' domain"/>
    <property type="match status" value="1"/>
</dbReference>
<keyword evidence="3 10" id="KW-0436">Ligase</keyword>
<dbReference type="InterPro" id="IPR036695">
    <property type="entry name" value="Arg-tRNA-synth_N_sf"/>
</dbReference>
<dbReference type="InterPro" id="IPR005148">
    <property type="entry name" value="Arg-tRNA-synth_N"/>
</dbReference>
<sequence length="646" mass="72539">MTSAADLAVSVEGLTLHSTSETSKFPNCYPSLNPVDIYREHIAEKLGEATGIDAEKIFTRLAWTNQLDKGDLVLPVPSLQIKKNPQELAKELAEKFPESDLVLPPVPFGVHLQFFFKPNRLTSTVVSRILKEKSTFGTNGNQGLRDPTDASKGRKKIIVEFSSPNIAKPFHAGHLRSTIIGGFLANLYTVMGWDVTKMNYLGDWGKQYGLLANGFKMFGNEEELTKDPINHLFDVYVKINGIVSQQEGPIKELKEHIKAKKEKGEDAAEQEAELAKLVDVSEDESARRYFKSMEDGSQDALALWRRFRDLSIQKYRQTYARLNIDFDVYSGESQIKQESMTSAYQAMEKAGVSEKSEGAVIVDFTKHGAKKLGKAIIVRKDGTPLYLTRDIGAIMERDEAYQFDKMIYVVAMQQDLHLAQLFKITELMGLKDLASRCQHVNFGMVRGMSTRKGTVKFLDDILRDVRDKMHEVMKKNTEKYEQVEDPEGTADILGMSSVMVQDMTGKRINGYDFNLDAMTSFEGDTGPYLQYAHARLCSIVRKAGLNVEELGSANLDLLTEVHATDLARLLAQWPDVLLNTTKTLEPTTILTYLFRMTHVLSSSYDVLKVVGSEPETKKARMALYESARQVLHNGMRVLGLSPVSRM</sequence>
<accession>A0A319DD37</accession>
<dbReference type="GO" id="GO:0032543">
    <property type="term" value="P:mitochondrial translation"/>
    <property type="evidence" value="ECO:0007669"/>
    <property type="project" value="TreeGrafter"/>
</dbReference>
<dbReference type="InterPro" id="IPR008909">
    <property type="entry name" value="DALR_anticod-bd"/>
</dbReference>
<name>A0A319DD37_9EURO</name>
<dbReference type="Gene3D" id="1.10.730.10">
    <property type="entry name" value="Isoleucyl-tRNA Synthetase, Domain 1"/>
    <property type="match status" value="1"/>
</dbReference>
<feature type="domain" description="DALR anticodon binding" evidence="11">
    <location>
        <begin position="529"/>
        <end position="646"/>
    </location>
</feature>
<dbReference type="NCBIfam" id="TIGR00456">
    <property type="entry name" value="argS"/>
    <property type="match status" value="1"/>
</dbReference>
<dbReference type="SMART" id="SM00836">
    <property type="entry name" value="DALR_1"/>
    <property type="match status" value="1"/>
</dbReference>
<dbReference type="Pfam" id="PF00750">
    <property type="entry name" value="tRNA-synt_1d"/>
    <property type="match status" value="1"/>
</dbReference>
<dbReference type="InterPro" id="IPR014729">
    <property type="entry name" value="Rossmann-like_a/b/a_fold"/>
</dbReference>
<dbReference type="GO" id="GO:0005524">
    <property type="term" value="F:ATP binding"/>
    <property type="evidence" value="ECO:0007669"/>
    <property type="project" value="UniProtKB-KW"/>
</dbReference>
<dbReference type="PANTHER" id="PTHR11956:SF11">
    <property type="entry name" value="ARGININE--TRNA LIGASE, MITOCHONDRIAL-RELATED"/>
    <property type="match status" value="1"/>
</dbReference>
<comment type="similarity">
    <text evidence="1 10">Belongs to the class-I aminoacyl-tRNA synthetase family.</text>
</comment>
<dbReference type="GO" id="GO:0005739">
    <property type="term" value="C:mitochondrion"/>
    <property type="evidence" value="ECO:0007669"/>
    <property type="project" value="TreeGrafter"/>
</dbReference>
<gene>
    <name evidence="13" type="ORF">BO71DRAFT_408698</name>
</gene>
<dbReference type="Gene3D" id="3.40.50.620">
    <property type="entry name" value="HUPs"/>
    <property type="match status" value="1"/>
</dbReference>
<keyword evidence="5 10" id="KW-0067">ATP-binding</keyword>
<dbReference type="InterPro" id="IPR001412">
    <property type="entry name" value="aa-tRNA-synth_I_CS"/>
</dbReference>
<dbReference type="PRINTS" id="PR01038">
    <property type="entry name" value="TRNASYNTHARG"/>
</dbReference>
<comment type="catalytic activity">
    <reaction evidence="9">
        <text>tRNA(Arg) + L-arginine + ATP = L-arginyl-tRNA(Arg) + AMP + diphosphate</text>
        <dbReference type="Rhea" id="RHEA:20301"/>
        <dbReference type="Rhea" id="RHEA-COMP:9658"/>
        <dbReference type="Rhea" id="RHEA-COMP:9673"/>
        <dbReference type="ChEBI" id="CHEBI:30616"/>
        <dbReference type="ChEBI" id="CHEBI:32682"/>
        <dbReference type="ChEBI" id="CHEBI:33019"/>
        <dbReference type="ChEBI" id="CHEBI:78442"/>
        <dbReference type="ChEBI" id="CHEBI:78513"/>
        <dbReference type="ChEBI" id="CHEBI:456215"/>
        <dbReference type="EC" id="6.1.1.19"/>
    </reaction>
</comment>
<proteinExistence type="inferred from homology"/>
<evidence type="ECO:0000256" key="10">
    <source>
        <dbReference type="RuleBase" id="RU363038"/>
    </source>
</evidence>
<dbReference type="InterPro" id="IPR009080">
    <property type="entry name" value="tRNAsynth_Ia_anticodon-bd"/>
</dbReference>
<dbReference type="VEuPathDB" id="FungiDB:BO71DRAFT_408698"/>
<keyword evidence="7 10" id="KW-0030">Aminoacyl-tRNA synthetase</keyword>
<dbReference type="SUPFAM" id="SSF47323">
    <property type="entry name" value="Anticodon-binding domain of a subclass of class I aminoacyl-tRNA synthetases"/>
    <property type="match status" value="1"/>
</dbReference>
<evidence type="ECO:0000259" key="11">
    <source>
        <dbReference type="SMART" id="SM00836"/>
    </source>
</evidence>
<evidence type="ECO:0000256" key="1">
    <source>
        <dbReference type="ARBA" id="ARBA00005594"/>
    </source>
</evidence>
<dbReference type="AlphaFoldDB" id="A0A319DD37"/>
<dbReference type="EMBL" id="KZ825856">
    <property type="protein sequence ID" value="PYH95279.1"/>
    <property type="molecule type" value="Genomic_DNA"/>
</dbReference>
<dbReference type="Pfam" id="PF03485">
    <property type="entry name" value="Arg_tRNA_synt_N"/>
    <property type="match status" value="1"/>
</dbReference>
<keyword evidence="6 10" id="KW-0648">Protein biosynthesis</keyword>
<dbReference type="Pfam" id="PF05746">
    <property type="entry name" value="DALR_1"/>
    <property type="match status" value="1"/>
</dbReference>
<evidence type="ECO:0000313" key="13">
    <source>
        <dbReference type="EMBL" id="PYH95279.1"/>
    </source>
</evidence>
<evidence type="ECO:0000256" key="5">
    <source>
        <dbReference type="ARBA" id="ARBA00022840"/>
    </source>
</evidence>
<dbReference type="GO" id="GO:0004814">
    <property type="term" value="F:arginine-tRNA ligase activity"/>
    <property type="evidence" value="ECO:0007669"/>
    <property type="project" value="UniProtKB-EC"/>
</dbReference>
<dbReference type="EC" id="6.1.1.19" evidence="2"/>
<evidence type="ECO:0000256" key="8">
    <source>
        <dbReference type="ARBA" id="ARBA00033033"/>
    </source>
</evidence>
<dbReference type="CDD" id="cd07956">
    <property type="entry name" value="Anticodon_Ia_Arg"/>
    <property type="match status" value="1"/>
</dbReference>
<dbReference type="PANTHER" id="PTHR11956">
    <property type="entry name" value="ARGINYL-TRNA SYNTHETASE"/>
    <property type="match status" value="1"/>
</dbReference>
<evidence type="ECO:0000256" key="6">
    <source>
        <dbReference type="ARBA" id="ARBA00022917"/>
    </source>
</evidence>
<evidence type="ECO:0000259" key="12">
    <source>
        <dbReference type="SMART" id="SM01016"/>
    </source>
</evidence>
<dbReference type="FunFam" id="3.30.1360.70:FF:000006">
    <property type="entry name" value="Arginyl-tRNA synthetase"/>
    <property type="match status" value="1"/>
</dbReference>
<evidence type="ECO:0000256" key="9">
    <source>
        <dbReference type="ARBA" id="ARBA00049339"/>
    </source>
</evidence>
<protein>
    <recommendedName>
        <fullName evidence="2">arginine--tRNA ligase</fullName>
        <ecNumber evidence="2">6.1.1.19</ecNumber>
    </recommendedName>
    <alternativeName>
        <fullName evidence="8">Arginyl-tRNA synthetase</fullName>
    </alternativeName>
</protein>
<evidence type="ECO:0000256" key="7">
    <source>
        <dbReference type="ARBA" id="ARBA00023146"/>
    </source>
</evidence>
<keyword evidence="4 10" id="KW-0547">Nucleotide-binding</keyword>
<dbReference type="OrthoDB" id="68056at2759"/>
<organism evidence="13 14">
    <name type="scientific">Aspergillus ellipticus CBS 707.79</name>
    <dbReference type="NCBI Taxonomy" id="1448320"/>
    <lineage>
        <taxon>Eukaryota</taxon>
        <taxon>Fungi</taxon>
        <taxon>Dikarya</taxon>
        <taxon>Ascomycota</taxon>
        <taxon>Pezizomycotina</taxon>
        <taxon>Eurotiomycetes</taxon>
        <taxon>Eurotiomycetidae</taxon>
        <taxon>Eurotiales</taxon>
        <taxon>Aspergillaceae</taxon>
        <taxon>Aspergillus</taxon>
        <taxon>Aspergillus subgen. Circumdati</taxon>
    </lineage>
</organism>
<keyword evidence="14" id="KW-1185">Reference proteome</keyword>
<dbReference type="Gene3D" id="3.30.1360.70">
    <property type="entry name" value="Arginyl tRNA synthetase N-terminal domain"/>
    <property type="match status" value="1"/>
</dbReference>
<evidence type="ECO:0000256" key="2">
    <source>
        <dbReference type="ARBA" id="ARBA00012837"/>
    </source>
</evidence>